<evidence type="ECO:0000256" key="3">
    <source>
        <dbReference type="ARBA" id="ARBA00022692"/>
    </source>
</evidence>
<dbReference type="GO" id="GO:0005886">
    <property type="term" value="C:plasma membrane"/>
    <property type="evidence" value="ECO:0007669"/>
    <property type="project" value="UniProtKB-SubCell"/>
</dbReference>
<keyword evidence="4" id="KW-0547">Nucleotide-binding</keyword>
<evidence type="ECO:0000256" key="5">
    <source>
        <dbReference type="ARBA" id="ARBA00022989"/>
    </source>
</evidence>
<feature type="domain" description="Pycsar effector protein" evidence="8">
    <location>
        <begin position="15"/>
        <end position="162"/>
    </location>
</feature>
<evidence type="ECO:0000313" key="10">
    <source>
        <dbReference type="Proteomes" id="UP000320431"/>
    </source>
</evidence>
<dbReference type="RefSeq" id="WP_141481364.1">
    <property type="nucleotide sequence ID" value="NZ_VICD02000050.1"/>
</dbReference>
<accession>A0A508B5V8</accession>
<name>A0A508B5V8_9GAMM</name>
<comment type="subcellular location">
    <subcellularLocation>
        <location evidence="1">Cell membrane</location>
    </subcellularLocation>
</comment>
<evidence type="ECO:0000256" key="1">
    <source>
        <dbReference type="ARBA" id="ARBA00004236"/>
    </source>
</evidence>
<dbReference type="InterPro" id="IPR043760">
    <property type="entry name" value="PycTM_dom"/>
</dbReference>
<keyword evidence="6" id="KW-0051">Antiviral defense</keyword>
<evidence type="ECO:0000256" key="7">
    <source>
        <dbReference type="ARBA" id="ARBA00023136"/>
    </source>
</evidence>
<evidence type="ECO:0000256" key="6">
    <source>
        <dbReference type="ARBA" id="ARBA00023118"/>
    </source>
</evidence>
<dbReference type="Pfam" id="PF18967">
    <property type="entry name" value="PycTM"/>
    <property type="match status" value="1"/>
</dbReference>
<dbReference type="AlphaFoldDB" id="A0A508B5V8"/>
<keyword evidence="3" id="KW-0812">Transmembrane</keyword>
<keyword evidence="5" id="KW-1133">Transmembrane helix</keyword>
<evidence type="ECO:0000256" key="4">
    <source>
        <dbReference type="ARBA" id="ARBA00022741"/>
    </source>
</evidence>
<evidence type="ECO:0000256" key="2">
    <source>
        <dbReference type="ARBA" id="ARBA00022475"/>
    </source>
</evidence>
<reference evidence="9 10" key="1">
    <citation type="submission" date="2019-10" db="EMBL/GenBank/DDBJ databases">
        <title>Lysobacter alkalisoli sp. nov., isolated from saline-alkaline soil.</title>
        <authorList>
            <person name="Sun J.-Q."/>
        </authorList>
    </citation>
    <scope>NUCLEOTIDE SEQUENCE [LARGE SCALE GENOMIC DNA]</scope>
    <source>
        <strain evidence="9 10">KCTC 42381</strain>
    </source>
</reference>
<keyword evidence="2" id="KW-1003">Cell membrane</keyword>
<protein>
    <recommendedName>
        <fullName evidence="8">Pycsar effector protein domain-containing protein</fullName>
    </recommendedName>
</protein>
<evidence type="ECO:0000259" key="8">
    <source>
        <dbReference type="Pfam" id="PF18967"/>
    </source>
</evidence>
<gene>
    <name evidence="9" type="ORF">FKV24_003780</name>
</gene>
<dbReference type="EMBL" id="VICD02000050">
    <property type="protein sequence ID" value="KAB8198105.1"/>
    <property type="molecule type" value="Genomic_DNA"/>
</dbReference>
<evidence type="ECO:0000313" key="9">
    <source>
        <dbReference type="EMBL" id="KAB8198105.1"/>
    </source>
</evidence>
<organism evidence="9 10">
    <name type="scientific">Marilutibacter maris</name>
    <dbReference type="NCBI Taxonomy" id="1605891"/>
    <lineage>
        <taxon>Bacteria</taxon>
        <taxon>Pseudomonadati</taxon>
        <taxon>Pseudomonadota</taxon>
        <taxon>Gammaproteobacteria</taxon>
        <taxon>Lysobacterales</taxon>
        <taxon>Lysobacteraceae</taxon>
        <taxon>Marilutibacter</taxon>
    </lineage>
</organism>
<dbReference type="GO" id="GO:0000166">
    <property type="term" value="F:nucleotide binding"/>
    <property type="evidence" value="ECO:0007669"/>
    <property type="project" value="UniProtKB-KW"/>
</dbReference>
<keyword evidence="7" id="KW-0472">Membrane</keyword>
<proteinExistence type="predicted"/>
<dbReference type="Proteomes" id="UP000320431">
    <property type="component" value="Unassembled WGS sequence"/>
</dbReference>
<dbReference type="GO" id="GO:0051607">
    <property type="term" value="P:defense response to virus"/>
    <property type="evidence" value="ECO:0007669"/>
    <property type="project" value="UniProtKB-KW"/>
</dbReference>
<sequence>MSQVEGAHKGQVQAAQSQLGLVLGFFPRVDALLAVLLGLNVAMLGVAFARAPAIGEFTGAQAVATFVYLGLAAMSFLHLYKGSFPDTEGGVGSLVYFGEISKLEPADYVERFCQQSEVDLSRALLHQAWRNSCILIKKFNSLKVAYRWLIASAAPWGIAILTFQSGKGT</sequence>
<comment type="caution">
    <text evidence="9">The sequence shown here is derived from an EMBL/GenBank/DDBJ whole genome shotgun (WGS) entry which is preliminary data.</text>
</comment>